<accession>A0A177W8K7</accession>
<dbReference type="OrthoDB" id="2191907at2759"/>
<reference evidence="3 4" key="2">
    <citation type="submission" date="2016-05" db="EMBL/GenBank/DDBJ databases">
        <title>Lineage-specific infection strategies underlie the spectrum of fungal disease in amphibians.</title>
        <authorList>
            <person name="Cuomo C.A."/>
            <person name="Farrer R.A."/>
            <person name="James T."/>
            <person name="Longcore J."/>
            <person name="Birren B."/>
        </authorList>
    </citation>
    <scope>NUCLEOTIDE SEQUENCE [LARGE SCALE GENOMIC DNA]</scope>
    <source>
        <strain evidence="3 4">JEL423</strain>
    </source>
</reference>
<dbReference type="SMART" id="SM00369">
    <property type="entry name" value="LRR_TYP"/>
    <property type="match status" value="4"/>
</dbReference>
<proteinExistence type="predicted"/>
<keyword evidence="2" id="KW-0677">Repeat</keyword>
<evidence type="ECO:0000256" key="1">
    <source>
        <dbReference type="ARBA" id="ARBA00022614"/>
    </source>
</evidence>
<reference evidence="3 4" key="1">
    <citation type="submission" date="2006-10" db="EMBL/GenBank/DDBJ databases">
        <title>The Genome Sequence of Batrachochytrium dendrobatidis JEL423.</title>
        <authorList>
            <consortium name="The Broad Institute Genome Sequencing Platform"/>
            <person name="Birren B."/>
            <person name="Lander E."/>
            <person name="Galagan J."/>
            <person name="Cuomo C."/>
            <person name="Devon K."/>
            <person name="Jaffe D."/>
            <person name="Butler J."/>
            <person name="Alvarez P."/>
            <person name="Gnerre S."/>
            <person name="Grabherr M."/>
            <person name="Kleber M."/>
            <person name="Mauceli E."/>
            <person name="Brockman W."/>
            <person name="Young S."/>
            <person name="LaButti K."/>
            <person name="Sykes S."/>
            <person name="DeCaprio D."/>
            <person name="Crawford M."/>
            <person name="Koehrsen M."/>
            <person name="Engels R."/>
            <person name="Montgomery P."/>
            <person name="Pearson M."/>
            <person name="Howarth C."/>
            <person name="Larson L."/>
            <person name="White J."/>
            <person name="O'Leary S."/>
            <person name="Kodira C."/>
            <person name="Zeng Q."/>
            <person name="Yandava C."/>
            <person name="Alvarado L."/>
            <person name="Longcore J."/>
            <person name="James T."/>
        </authorList>
    </citation>
    <scope>NUCLEOTIDE SEQUENCE [LARGE SCALE GENOMIC DNA]</scope>
    <source>
        <strain evidence="3 4">JEL423</strain>
    </source>
</reference>
<dbReference type="GO" id="GO:0005737">
    <property type="term" value="C:cytoplasm"/>
    <property type="evidence" value="ECO:0007669"/>
    <property type="project" value="TreeGrafter"/>
</dbReference>
<dbReference type="Pfam" id="PF13855">
    <property type="entry name" value="LRR_8"/>
    <property type="match status" value="1"/>
</dbReference>
<dbReference type="Proteomes" id="UP000077115">
    <property type="component" value="Unassembled WGS sequence"/>
</dbReference>
<sequence>MGQGNSLPERLSNAQKTATFTLTDAGLKHIPDKILEVRKLRNLDIKSAICPIYSSFVWLKIVLTTVPIALTRLVALETLNPIRTQNHSITQKKASSLLLDLKMLDLSSNCIHQLPGLNWATRKIVTLQLSNNLLRSLPDSMASMKVLEDLDVSCNKIQEIPETFSGMQAIKSMRLANNNLIRFPESFLESTGVVWIELENNIFDESKLRQCRGYDAYILRRKNRVDQFIRT</sequence>
<name>A0A177W8K7_BATDL</name>
<organism evidence="3 4">
    <name type="scientific">Batrachochytrium dendrobatidis (strain JEL423)</name>
    <dbReference type="NCBI Taxonomy" id="403673"/>
    <lineage>
        <taxon>Eukaryota</taxon>
        <taxon>Fungi</taxon>
        <taxon>Fungi incertae sedis</taxon>
        <taxon>Chytridiomycota</taxon>
        <taxon>Chytridiomycota incertae sedis</taxon>
        <taxon>Chytridiomycetes</taxon>
        <taxon>Rhizophydiales</taxon>
        <taxon>Rhizophydiales incertae sedis</taxon>
        <taxon>Batrachochytrium</taxon>
    </lineage>
</organism>
<dbReference type="Gene3D" id="3.80.10.10">
    <property type="entry name" value="Ribonuclease Inhibitor"/>
    <property type="match status" value="1"/>
</dbReference>
<dbReference type="InterPro" id="IPR003591">
    <property type="entry name" value="Leu-rich_rpt_typical-subtyp"/>
</dbReference>
<dbReference type="InterPro" id="IPR001611">
    <property type="entry name" value="Leu-rich_rpt"/>
</dbReference>
<dbReference type="EMBL" id="DS022300">
    <property type="protein sequence ID" value="OAJ35994.1"/>
    <property type="molecule type" value="Genomic_DNA"/>
</dbReference>
<evidence type="ECO:0000256" key="2">
    <source>
        <dbReference type="ARBA" id="ARBA00022737"/>
    </source>
</evidence>
<dbReference type="InterPro" id="IPR032675">
    <property type="entry name" value="LRR_dom_sf"/>
</dbReference>
<dbReference type="PANTHER" id="PTHR48051:SF54">
    <property type="entry name" value="LEUCINE-RICH REPEAT-CONTAINING PROTEIN"/>
    <property type="match status" value="1"/>
</dbReference>
<dbReference type="SUPFAM" id="SSF52058">
    <property type="entry name" value="L domain-like"/>
    <property type="match status" value="1"/>
</dbReference>
<keyword evidence="1" id="KW-0433">Leucine-rich repeat</keyword>
<gene>
    <name evidence="3" type="ORF">BDEG_20214</name>
</gene>
<dbReference type="VEuPathDB" id="FungiDB:BDEG_20214"/>
<dbReference type="AlphaFoldDB" id="A0A177W8K7"/>
<dbReference type="PANTHER" id="PTHR48051">
    <property type="match status" value="1"/>
</dbReference>
<dbReference type="PROSITE" id="PS51450">
    <property type="entry name" value="LRR"/>
    <property type="match status" value="1"/>
</dbReference>
<dbReference type="STRING" id="403673.A0A177W8K7"/>
<dbReference type="InterPro" id="IPR050216">
    <property type="entry name" value="LRR_domain-containing"/>
</dbReference>
<evidence type="ECO:0000313" key="3">
    <source>
        <dbReference type="EMBL" id="OAJ35994.1"/>
    </source>
</evidence>
<evidence type="ECO:0000313" key="4">
    <source>
        <dbReference type="Proteomes" id="UP000077115"/>
    </source>
</evidence>
<protein>
    <submittedName>
        <fullName evidence="3">Uncharacterized protein</fullName>
    </submittedName>
</protein>